<gene>
    <name evidence="1" type="ORF">JFL43_16485</name>
</gene>
<reference evidence="1 2" key="1">
    <citation type="submission" date="2020-12" db="EMBL/GenBank/DDBJ databases">
        <title>YIM B01967 draft genome.</title>
        <authorList>
            <person name="Yan X."/>
        </authorList>
    </citation>
    <scope>NUCLEOTIDE SEQUENCE [LARGE SCALE GENOMIC DNA]</scope>
    <source>
        <strain evidence="1 2">YIM B01967</strain>
    </source>
</reference>
<name>A0ABS1HAK5_9BACL</name>
<comment type="caution">
    <text evidence="1">The sequence shown here is derived from an EMBL/GenBank/DDBJ whole genome shotgun (WGS) entry which is preliminary data.</text>
</comment>
<keyword evidence="2" id="KW-1185">Reference proteome</keyword>
<dbReference type="RefSeq" id="WP_200749888.1">
    <property type="nucleotide sequence ID" value="NZ_JAEOAH010000029.1"/>
</dbReference>
<organism evidence="1 2">
    <name type="scientific">Viridibacillus soli</name>
    <dbReference type="NCBI Taxonomy" id="2798301"/>
    <lineage>
        <taxon>Bacteria</taxon>
        <taxon>Bacillati</taxon>
        <taxon>Bacillota</taxon>
        <taxon>Bacilli</taxon>
        <taxon>Bacillales</taxon>
        <taxon>Caryophanaceae</taxon>
        <taxon>Viridibacillus</taxon>
    </lineage>
</organism>
<dbReference type="Proteomes" id="UP000618943">
    <property type="component" value="Unassembled WGS sequence"/>
</dbReference>
<accession>A0ABS1HAK5</accession>
<evidence type="ECO:0000313" key="2">
    <source>
        <dbReference type="Proteomes" id="UP000618943"/>
    </source>
</evidence>
<dbReference type="EMBL" id="JAEOAH010000029">
    <property type="protein sequence ID" value="MBK3496425.1"/>
    <property type="molecule type" value="Genomic_DNA"/>
</dbReference>
<evidence type="ECO:0000313" key="1">
    <source>
        <dbReference type="EMBL" id="MBK3496425.1"/>
    </source>
</evidence>
<sequence>MDEKELLKLIEKMADRGSYTSSEDSPSWNAYRKASEITDTSVIPFLNNLTGAIVQL</sequence>
<proteinExistence type="predicted"/>
<protein>
    <submittedName>
        <fullName evidence="1">Uncharacterized protein</fullName>
    </submittedName>
</protein>